<keyword evidence="7" id="KW-0630">Potassium</keyword>
<dbReference type="GO" id="GO:0005886">
    <property type="term" value="C:plasma membrane"/>
    <property type="evidence" value="ECO:0007669"/>
    <property type="project" value="TreeGrafter"/>
</dbReference>
<keyword evidence="5" id="KW-0633">Potassium transport</keyword>
<proteinExistence type="inferred from homology"/>
<dbReference type="PANTHER" id="PTHR46157:SF4">
    <property type="entry name" value="K(+) EFFLUX ANTIPORTER 3, CHLOROPLASTIC"/>
    <property type="match status" value="1"/>
</dbReference>
<keyword evidence="6 11" id="KW-0812">Transmembrane</keyword>
<dbReference type="STRING" id="178355.SAMN04488062_10297"/>
<evidence type="ECO:0000256" key="4">
    <source>
        <dbReference type="ARBA" id="ARBA00022449"/>
    </source>
</evidence>
<protein>
    <submittedName>
        <fullName evidence="13">Kef-type potassium/proton antiporter, CPA2 family (TC 2.A.37.1)</fullName>
    </submittedName>
</protein>
<name>A0A1G7WZA6_9FLAO</name>
<dbReference type="InterPro" id="IPR006153">
    <property type="entry name" value="Cation/H_exchanger_TM"/>
</dbReference>
<dbReference type="GO" id="GO:0015297">
    <property type="term" value="F:antiporter activity"/>
    <property type="evidence" value="ECO:0007669"/>
    <property type="project" value="UniProtKB-KW"/>
</dbReference>
<feature type="transmembrane region" description="Helical" evidence="11">
    <location>
        <begin position="290"/>
        <end position="309"/>
    </location>
</feature>
<dbReference type="InterPro" id="IPR038770">
    <property type="entry name" value="Na+/solute_symporter_sf"/>
</dbReference>
<evidence type="ECO:0000313" key="13">
    <source>
        <dbReference type="EMBL" id="SDG77221.1"/>
    </source>
</evidence>
<evidence type="ECO:0000313" key="14">
    <source>
        <dbReference type="Proteomes" id="UP000199274"/>
    </source>
</evidence>
<dbReference type="NCBIfam" id="TIGR00932">
    <property type="entry name" value="2a37"/>
    <property type="match status" value="1"/>
</dbReference>
<keyword evidence="4" id="KW-0050">Antiport</keyword>
<dbReference type="PROSITE" id="PS51201">
    <property type="entry name" value="RCK_N"/>
    <property type="match status" value="1"/>
</dbReference>
<comment type="subcellular location">
    <subcellularLocation>
        <location evidence="1">Endomembrane system</location>
        <topology evidence="1">Multi-pass membrane protein</topology>
    </subcellularLocation>
</comment>
<feature type="transmembrane region" description="Helical" evidence="11">
    <location>
        <begin position="236"/>
        <end position="253"/>
    </location>
</feature>
<dbReference type="InterPro" id="IPR003148">
    <property type="entry name" value="RCK_N"/>
</dbReference>
<dbReference type="Gene3D" id="1.20.1530.20">
    <property type="match status" value="1"/>
</dbReference>
<feature type="transmembrane region" description="Helical" evidence="11">
    <location>
        <begin position="97"/>
        <end position="120"/>
    </location>
</feature>
<evidence type="ECO:0000256" key="6">
    <source>
        <dbReference type="ARBA" id="ARBA00022692"/>
    </source>
</evidence>
<keyword evidence="10 11" id="KW-0472">Membrane</keyword>
<evidence type="ECO:0000256" key="11">
    <source>
        <dbReference type="SAM" id="Phobius"/>
    </source>
</evidence>
<evidence type="ECO:0000256" key="8">
    <source>
        <dbReference type="ARBA" id="ARBA00022989"/>
    </source>
</evidence>
<evidence type="ECO:0000256" key="7">
    <source>
        <dbReference type="ARBA" id="ARBA00022958"/>
    </source>
</evidence>
<feature type="transmembrane region" description="Helical" evidence="11">
    <location>
        <begin position="15"/>
        <end position="34"/>
    </location>
</feature>
<feature type="transmembrane region" description="Helical" evidence="11">
    <location>
        <begin position="259"/>
        <end position="278"/>
    </location>
</feature>
<feature type="transmembrane region" description="Helical" evidence="11">
    <location>
        <begin position="66"/>
        <end position="85"/>
    </location>
</feature>
<keyword evidence="9" id="KW-0406">Ion transport</keyword>
<dbReference type="GO" id="GO:0006813">
    <property type="term" value="P:potassium ion transport"/>
    <property type="evidence" value="ECO:0007669"/>
    <property type="project" value="UniProtKB-KW"/>
</dbReference>
<dbReference type="AlphaFoldDB" id="A0A1G7WZA6"/>
<dbReference type="GO" id="GO:1902600">
    <property type="term" value="P:proton transmembrane transport"/>
    <property type="evidence" value="ECO:0007669"/>
    <property type="project" value="InterPro"/>
</dbReference>
<dbReference type="Pfam" id="PF00999">
    <property type="entry name" value="Na_H_Exchanger"/>
    <property type="match status" value="1"/>
</dbReference>
<feature type="transmembrane region" description="Helical" evidence="11">
    <location>
        <begin position="126"/>
        <end position="146"/>
    </location>
</feature>
<evidence type="ECO:0000256" key="5">
    <source>
        <dbReference type="ARBA" id="ARBA00022538"/>
    </source>
</evidence>
<dbReference type="Proteomes" id="UP000199274">
    <property type="component" value="Unassembled WGS sequence"/>
</dbReference>
<comment type="similarity">
    <text evidence="2">Belongs to the monovalent cation:proton antiporter 2 (CPA2) transporter (TC 2.A.37) family.</text>
</comment>
<keyword evidence="14" id="KW-1185">Reference proteome</keyword>
<feature type="transmembrane region" description="Helical" evidence="11">
    <location>
        <begin position="158"/>
        <end position="182"/>
    </location>
</feature>
<feature type="domain" description="RCK N-terminal" evidence="12">
    <location>
        <begin position="426"/>
        <end position="542"/>
    </location>
</feature>
<organism evidence="13 14">
    <name type="scientific">Flavobacterium omnivorum</name>
    <dbReference type="NCBI Taxonomy" id="178355"/>
    <lineage>
        <taxon>Bacteria</taxon>
        <taxon>Pseudomonadati</taxon>
        <taxon>Bacteroidota</taxon>
        <taxon>Flavobacteriia</taxon>
        <taxon>Flavobacteriales</taxon>
        <taxon>Flavobacteriaceae</taxon>
        <taxon>Flavobacterium</taxon>
    </lineage>
</organism>
<reference evidence="14" key="1">
    <citation type="submission" date="2016-10" db="EMBL/GenBank/DDBJ databases">
        <authorList>
            <person name="Varghese N."/>
            <person name="Submissions S."/>
        </authorList>
    </citation>
    <scope>NUCLEOTIDE SEQUENCE [LARGE SCALE GENOMIC DNA]</scope>
    <source>
        <strain evidence="14">CGMCC 1.2747</strain>
    </source>
</reference>
<dbReference type="Gene3D" id="3.40.50.720">
    <property type="entry name" value="NAD(P)-binding Rossmann-like Domain"/>
    <property type="match status" value="1"/>
</dbReference>
<evidence type="ECO:0000256" key="1">
    <source>
        <dbReference type="ARBA" id="ARBA00004127"/>
    </source>
</evidence>
<feature type="transmembrane region" description="Helical" evidence="11">
    <location>
        <begin position="202"/>
        <end position="224"/>
    </location>
</feature>
<feature type="transmembrane region" description="Helical" evidence="11">
    <location>
        <begin position="41"/>
        <end position="60"/>
    </location>
</feature>
<dbReference type="InterPro" id="IPR036291">
    <property type="entry name" value="NAD(P)-bd_dom_sf"/>
</dbReference>
<gene>
    <name evidence="13" type="ORF">SAMN04488062_10297</name>
</gene>
<feature type="transmembrane region" description="Helical" evidence="11">
    <location>
        <begin position="315"/>
        <end position="335"/>
    </location>
</feature>
<dbReference type="Pfam" id="PF02254">
    <property type="entry name" value="TrkA_N"/>
    <property type="match status" value="1"/>
</dbReference>
<accession>A0A1G7WZA6</accession>
<sequence length="639" mass="71311">MNGLLQYKFNMDTNFLLQAIIYLSAAVICVPIAKKLGLSSILGYLLAGIVIGPYVLGFIGQEGEDIMHFAEFGVVMMLFLIGLELEPRKFWKMRKFILGMGSSQVLGTTVLLFVGCLLFMDWKWETALAISLALALSSTAIVLQTLKEKGLLNTSVGRSSFAVLLFQDIAVIPILAFLPLLSTVNLEVTSDAPQSLISGFPSWLQTLIVLGIISTIYFAGRYVFVPLLHIIAKTRLQELFTASALLLVFGVSYSMQLVGLSPALGAFMAGVVLANSEFRHELEGDIAPFKGLLLGLFFLGVGASINFQLIIENPLFIFIFGAILTLVKFVVLFVISRFHKKNTNQNLLFAFGLSQAGEFGFVIMSFCMQLNIIPSVLANQVMAVIAMSMVATPFLLLINERIIYPNSRIKEKVTEINKDDDFIDEDNPVIIAGFGHFGSTVGRLLRANKVTSTILDYDSDRIDLLRKMGFKVYYGDATRLELLKAAGCENAKLFIAAIDNPSVNLQVIETLKKHFPHLKILTRARNRNDAYELIDHKVEHIYRETLYSAVNMGVDALVELGHRKYSATRQGRQFIKYDEITTRKLAEKRHDKMAYMITVKEEIELQEQLLKSDLYSQIAATNHSWDSEHLKNNLSEPAD</sequence>
<evidence type="ECO:0000259" key="12">
    <source>
        <dbReference type="PROSITE" id="PS51201"/>
    </source>
</evidence>
<keyword evidence="3" id="KW-0813">Transport</keyword>
<feature type="transmembrane region" description="Helical" evidence="11">
    <location>
        <begin position="347"/>
        <end position="371"/>
    </location>
</feature>
<dbReference type="GO" id="GO:0012505">
    <property type="term" value="C:endomembrane system"/>
    <property type="evidence" value="ECO:0007669"/>
    <property type="project" value="UniProtKB-SubCell"/>
</dbReference>
<dbReference type="EMBL" id="FNDB01000002">
    <property type="protein sequence ID" value="SDG77221.1"/>
    <property type="molecule type" value="Genomic_DNA"/>
</dbReference>
<evidence type="ECO:0000256" key="9">
    <source>
        <dbReference type="ARBA" id="ARBA00023065"/>
    </source>
</evidence>
<evidence type="ECO:0000256" key="2">
    <source>
        <dbReference type="ARBA" id="ARBA00005551"/>
    </source>
</evidence>
<dbReference type="InterPro" id="IPR004771">
    <property type="entry name" value="K/H_exchanger"/>
</dbReference>
<feature type="transmembrane region" description="Helical" evidence="11">
    <location>
        <begin position="377"/>
        <end position="398"/>
    </location>
</feature>
<evidence type="ECO:0000256" key="3">
    <source>
        <dbReference type="ARBA" id="ARBA00022448"/>
    </source>
</evidence>
<dbReference type="SUPFAM" id="SSF51735">
    <property type="entry name" value="NAD(P)-binding Rossmann-fold domains"/>
    <property type="match status" value="1"/>
</dbReference>
<evidence type="ECO:0000256" key="10">
    <source>
        <dbReference type="ARBA" id="ARBA00023136"/>
    </source>
</evidence>
<dbReference type="GO" id="GO:0008324">
    <property type="term" value="F:monoatomic cation transmembrane transporter activity"/>
    <property type="evidence" value="ECO:0007669"/>
    <property type="project" value="InterPro"/>
</dbReference>
<keyword evidence="8 11" id="KW-1133">Transmembrane helix</keyword>
<dbReference type="PANTHER" id="PTHR46157">
    <property type="entry name" value="K(+) EFFLUX ANTIPORTER 3, CHLOROPLASTIC"/>
    <property type="match status" value="1"/>
</dbReference>
<dbReference type="FunFam" id="3.40.50.720:FF:000036">
    <property type="entry name" value="Glutathione-regulated potassium-efflux system protein KefB"/>
    <property type="match status" value="1"/>
</dbReference>